<comment type="similarity">
    <text evidence="1">Belongs to the Tango6 family.</text>
</comment>
<dbReference type="InterPro" id="IPR016024">
    <property type="entry name" value="ARM-type_fold"/>
</dbReference>
<organism evidence="4 5">
    <name type="scientific">Calocera cornea HHB12733</name>
    <dbReference type="NCBI Taxonomy" id="1353952"/>
    <lineage>
        <taxon>Eukaryota</taxon>
        <taxon>Fungi</taxon>
        <taxon>Dikarya</taxon>
        <taxon>Basidiomycota</taxon>
        <taxon>Agaricomycotina</taxon>
        <taxon>Dacrymycetes</taxon>
        <taxon>Dacrymycetales</taxon>
        <taxon>Dacrymycetaceae</taxon>
        <taxon>Calocera</taxon>
    </lineage>
</organism>
<dbReference type="PANTHER" id="PTHR20959">
    <property type="entry name" value="TRANSPORT AND GOLGI ORGANIZATION PROTEIN 6 FAMILY MEMBER"/>
    <property type="match status" value="1"/>
</dbReference>
<dbReference type="OrthoDB" id="39591at2759"/>
<evidence type="ECO:0000313" key="5">
    <source>
        <dbReference type="Proteomes" id="UP000076842"/>
    </source>
</evidence>
<reference evidence="4 5" key="1">
    <citation type="journal article" date="2016" name="Mol. Biol. Evol.">
        <title>Comparative Genomics of Early-Diverging Mushroom-Forming Fungi Provides Insights into the Origins of Lignocellulose Decay Capabilities.</title>
        <authorList>
            <person name="Nagy L.G."/>
            <person name="Riley R."/>
            <person name="Tritt A."/>
            <person name="Adam C."/>
            <person name="Daum C."/>
            <person name="Floudas D."/>
            <person name="Sun H."/>
            <person name="Yadav J.S."/>
            <person name="Pangilinan J."/>
            <person name="Larsson K.H."/>
            <person name="Matsuura K."/>
            <person name="Barry K."/>
            <person name="Labutti K."/>
            <person name="Kuo R."/>
            <person name="Ohm R.A."/>
            <person name="Bhattacharya S.S."/>
            <person name="Shirouzu T."/>
            <person name="Yoshinaga Y."/>
            <person name="Martin F.M."/>
            <person name="Grigoriev I.V."/>
            <person name="Hibbett D.S."/>
        </authorList>
    </citation>
    <scope>NUCLEOTIDE SEQUENCE [LARGE SCALE GENOMIC DNA]</scope>
    <source>
        <strain evidence="4 5">HHB12733</strain>
    </source>
</reference>
<feature type="compositionally biased region" description="Acidic residues" evidence="2">
    <location>
        <begin position="363"/>
        <end position="387"/>
    </location>
</feature>
<dbReference type="SUPFAM" id="SSF48371">
    <property type="entry name" value="ARM repeat"/>
    <property type="match status" value="1"/>
</dbReference>
<gene>
    <name evidence="4" type="ORF">CALCODRAFT_492023</name>
</gene>
<feature type="domain" description="RNA polymerase II assembly factor Rtp1 C-terminal" evidence="3">
    <location>
        <begin position="492"/>
        <end position="620"/>
    </location>
</feature>
<evidence type="ECO:0000313" key="4">
    <source>
        <dbReference type="EMBL" id="KZT60762.1"/>
    </source>
</evidence>
<sequence length="801" mass="87656">MPDYARALCKDFMSATILRPDGPRALMDIVFGEQGGDVEDVTLPKLEQVARTLSSAPNRMNVATYYARVLPRLFAILQPSPTEPLPPVPVPASHVRAAAFTISRMFRTRREMMMGLTASTLRAPFLPPTHPYNVPGSTEADTPTPVHALKTLSILLSNADPSPDLFSAVLGDIVPQLWGLHEFLGEQKTADPVVRELVDGLLNGWARVVGKDSAISGWIRVVEMWKGWGYDEKWEWALGADGPYIREEQPGSSGDPLGQHPDPKKVVDRLRAAGRKDVNAEFFVRMLDKYGEVHAKHGDTADAMLYLQYVVAMADTMGHSILEKPEHVLSFILHAMDSTVKRIPDAKGPLQKTSKSPWQVVEGDSDDEDTNGEEEEEEEEEHEDEEGHDTLASTAVTLLLAVLEGASSSVPDEITPMTAHPANVTFPPSSIPILNSIYEHLEPLTNHPSQAVAEAARDARLVLTARRAASMRATPAKDDDVDQTRQKALETYQEALRLVQDPILPVRAHGLTLLRQLISPPRNRPGTTEELSIDPALVPGILDVFITAVQDDDSYVYMNAVQGLSAMLQGPTGVYNKGSWVFQRLVDLYVKDLQPNPTTADLDKRLRIGEAISQALTKVGPRVQAYIQHIIPAMLSVTRDTAYPTVLRGSSLSIISQCVAADALAMLPFYTDLVSSLLDLLSLEMVTRGSKAALAAEETAAASQLADGKVPDPADLNPSSKDGKLPAFRRAAAYLLASLLHHAAERGFADQVLDRELALRVVRVLRYVRETDIDVHVKAKAREALEVMDELVRGKLGLLGV</sequence>
<feature type="region of interest" description="Disordered" evidence="2">
    <location>
        <begin position="245"/>
        <end position="264"/>
    </location>
</feature>
<dbReference type="InterPro" id="IPR039600">
    <property type="entry name" value="TANGO6/Rtp1"/>
</dbReference>
<feature type="region of interest" description="Disordered" evidence="2">
    <location>
        <begin position="344"/>
        <end position="389"/>
    </location>
</feature>
<dbReference type="InterPro" id="IPR019451">
    <property type="entry name" value="Rtp1_C1"/>
</dbReference>
<evidence type="ECO:0000256" key="2">
    <source>
        <dbReference type="SAM" id="MobiDB-lite"/>
    </source>
</evidence>
<dbReference type="EMBL" id="KV423928">
    <property type="protein sequence ID" value="KZT60762.1"/>
    <property type="molecule type" value="Genomic_DNA"/>
</dbReference>
<dbReference type="AlphaFoldDB" id="A0A165IMC1"/>
<dbReference type="PANTHER" id="PTHR20959:SF1">
    <property type="entry name" value="TRANSPORT AND GOLGI ORGANIZATION PROTEIN 6 HOMOLOG"/>
    <property type="match status" value="1"/>
</dbReference>
<keyword evidence="5" id="KW-1185">Reference proteome</keyword>
<evidence type="ECO:0000256" key="1">
    <source>
        <dbReference type="ARBA" id="ARBA00005724"/>
    </source>
</evidence>
<dbReference type="Pfam" id="PF10363">
    <property type="entry name" value="RTP1_C1"/>
    <property type="match status" value="1"/>
</dbReference>
<dbReference type="Gene3D" id="1.25.10.10">
    <property type="entry name" value="Leucine-rich Repeat Variant"/>
    <property type="match status" value="1"/>
</dbReference>
<dbReference type="GO" id="GO:0009306">
    <property type="term" value="P:protein secretion"/>
    <property type="evidence" value="ECO:0007669"/>
    <property type="project" value="TreeGrafter"/>
</dbReference>
<proteinExistence type="inferred from homology"/>
<accession>A0A165IMC1</accession>
<protein>
    <recommendedName>
        <fullName evidence="3">RNA polymerase II assembly factor Rtp1 C-terminal domain-containing protein</fullName>
    </recommendedName>
</protein>
<dbReference type="InParanoid" id="A0A165IMC1"/>
<evidence type="ECO:0000259" key="3">
    <source>
        <dbReference type="Pfam" id="PF10363"/>
    </source>
</evidence>
<dbReference type="Proteomes" id="UP000076842">
    <property type="component" value="Unassembled WGS sequence"/>
</dbReference>
<dbReference type="InterPro" id="IPR011989">
    <property type="entry name" value="ARM-like"/>
</dbReference>
<name>A0A165IMC1_9BASI</name>